<evidence type="ECO:0000256" key="4">
    <source>
        <dbReference type="ARBA" id="ARBA00022679"/>
    </source>
</evidence>
<evidence type="ECO:0000313" key="14">
    <source>
        <dbReference type="Proteomes" id="UP000240542"/>
    </source>
</evidence>
<keyword evidence="10" id="KW-0472">Membrane</keyword>
<organism evidence="13 14">
    <name type="scientific">Murinocardiopsis flavida</name>
    <dbReference type="NCBI Taxonomy" id="645275"/>
    <lineage>
        <taxon>Bacteria</taxon>
        <taxon>Bacillati</taxon>
        <taxon>Actinomycetota</taxon>
        <taxon>Actinomycetes</taxon>
        <taxon>Streptosporangiales</taxon>
        <taxon>Nocardiopsidaceae</taxon>
        <taxon>Murinocardiopsis</taxon>
    </lineage>
</organism>
<evidence type="ECO:0000256" key="1">
    <source>
        <dbReference type="ARBA" id="ARBA00000085"/>
    </source>
</evidence>
<evidence type="ECO:0000256" key="7">
    <source>
        <dbReference type="ARBA" id="ARBA00022840"/>
    </source>
</evidence>
<keyword evidence="6" id="KW-0418">Kinase</keyword>
<dbReference type="PANTHER" id="PTHR24421">
    <property type="entry name" value="NITRATE/NITRITE SENSOR PROTEIN NARX-RELATED"/>
    <property type="match status" value="1"/>
</dbReference>
<keyword evidence="3" id="KW-0597">Phosphoprotein</keyword>
<keyword evidence="7" id="KW-0067">ATP-binding</keyword>
<evidence type="ECO:0000256" key="2">
    <source>
        <dbReference type="ARBA" id="ARBA00012438"/>
    </source>
</evidence>
<gene>
    <name evidence="13" type="ORF">CLV63_10898</name>
</gene>
<dbReference type="AlphaFoldDB" id="A0A2P8DJI2"/>
<dbReference type="Proteomes" id="UP000240542">
    <property type="component" value="Unassembled WGS sequence"/>
</dbReference>
<evidence type="ECO:0000259" key="11">
    <source>
        <dbReference type="Pfam" id="PF04024"/>
    </source>
</evidence>
<evidence type="ECO:0000256" key="3">
    <source>
        <dbReference type="ARBA" id="ARBA00022553"/>
    </source>
</evidence>
<keyword evidence="14" id="KW-1185">Reference proteome</keyword>
<feature type="transmembrane region" description="Helical" evidence="10">
    <location>
        <begin position="492"/>
        <end position="512"/>
    </location>
</feature>
<evidence type="ECO:0000256" key="10">
    <source>
        <dbReference type="SAM" id="Phobius"/>
    </source>
</evidence>
<accession>A0A2P8DJI2</accession>
<evidence type="ECO:0000313" key="13">
    <source>
        <dbReference type="EMBL" id="PSK97380.1"/>
    </source>
</evidence>
<proteinExistence type="predicted"/>
<evidence type="ECO:0000259" key="12">
    <source>
        <dbReference type="Pfam" id="PF07730"/>
    </source>
</evidence>
<keyword evidence="5" id="KW-0547">Nucleotide-binding</keyword>
<dbReference type="GO" id="GO:0046983">
    <property type="term" value="F:protein dimerization activity"/>
    <property type="evidence" value="ECO:0007669"/>
    <property type="project" value="InterPro"/>
</dbReference>
<dbReference type="InterPro" id="IPR050482">
    <property type="entry name" value="Sensor_HK_TwoCompSys"/>
</dbReference>
<dbReference type="Pfam" id="PF07730">
    <property type="entry name" value="HisKA_3"/>
    <property type="match status" value="1"/>
</dbReference>
<name>A0A2P8DJI2_9ACTN</name>
<keyword evidence="10" id="KW-1133">Transmembrane helix</keyword>
<dbReference type="Gene3D" id="1.20.5.1930">
    <property type="match status" value="1"/>
</dbReference>
<dbReference type="InterPro" id="IPR007168">
    <property type="entry name" value="Phageshock_PspC_N"/>
</dbReference>
<feature type="transmembrane region" description="Helical" evidence="10">
    <location>
        <begin position="89"/>
        <end position="110"/>
    </location>
</feature>
<dbReference type="EMBL" id="PYGA01000008">
    <property type="protein sequence ID" value="PSK97380.1"/>
    <property type="molecule type" value="Genomic_DNA"/>
</dbReference>
<evidence type="ECO:0000256" key="6">
    <source>
        <dbReference type="ARBA" id="ARBA00022777"/>
    </source>
</evidence>
<dbReference type="CDD" id="cd16917">
    <property type="entry name" value="HATPase_UhpB-NarQ-NarX-like"/>
    <property type="match status" value="1"/>
</dbReference>
<dbReference type="GO" id="GO:0016020">
    <property type="term" value="C:membrane"/>
    <property type="evidence" value="ECO:0007669"/>
    <property type="project" value="InterPro"/>
</dbReference>
<evidence type="ECO:0000256" key="5">
    <source>
        <dbReference type="ARBA" id="ARBA00022741"/>
    </source>
</evidence>
<feature type="transmembrane region" description="Helical" evidence="10">
    <location>
        <begin position="360"/>
        <end position="384"/>
    </location>
</feature>
<dbReference type="SUPFAM" id="SSF55874">
    <property type="entry name" value="ATPase domain of HSP90 chaperone/DNA topoisomerase II/histidine kinase"/>
    <property type="match status" value="1"/>
</dbReference>
<evidence type="ECO:0000256" key="8">
    <source>
        <dbReference type="ARBA" id="ARBA00023012"/>
    </source>
</evidence>
<comment type="caution">
    <text evidence="13">The sequence shown here is derived from an EMBL/GenBank/DDBJ whole genome shotgun (WGS) entry which is preliminary data.</text>
</comment>
<sequence length="799" mass="82014">MAPWGHARRRRRALPLPQGIETKGAGIGESLPGATRWRHALRAGAEGVAGALVLAPPRAAPPAPPTAGPRPLLSGLCADIAAHSRFPVWLIRVVCALPFVPWAVYAVLWLARIGDRSAPAGIAGRVFLPAAITMWALIALGVFTSENDVHPVLAVAAVLVLFLPLALWTRAPLAALRAQLVALPLVQFGVPLLMGTAVIWQAGTAIAFGFATVLVYAVAAQYARPVANAAGICACGVALGCAAPAGAGTGVMALAVAGVVVALVYGDRVRRTRAPRDRSGATAAPLPAPDSGSDPGNAADPPLALLGGLADALWRLPTARPSGPFRLNEGPHRPRSGRVLGGVCQALTQGSPPATTVLRALIIGLCFIGLAGVGFYVLLWLLLPPEPEDPDAAEPAGAPVSRRESAAWFVLFTAAAVVVLFAAFQAEVLFAVPALPAVLAALLAGLPLGLLPTRPLLTWRLMLVGTVGVLVCSAALGTPAPPTVPGGISPGLLWPWPISVLLALAVVLYTVAVEYPGRVAAGAGAATIGGVLVPPVFVPGTPVMQVLWISIAAAGVLALGYNVQVRRRAQRALAQESALRRQDRARRAVLEERSRIARELHDVVSHHMSMIAIQAEAAPYKDPGLAPQSAHSFTAIRDAARDALSEMRRVVGLLREDGSAADRAPQPGIDGIDELVAGARQAGMTVEWRSPPPAAGVPDSVGLSAYRIVQESLSNAGRYAAGARVEVAVAVHADAVEVRVANGPPIAAAPAPDLESGGHGLVGMGERVSMLGGSLRTGALPDGGFEVAATLPTGPTPPS</sequence>
<dbReference type="GO" id="GO:0005524">
    <property type="term" value="F:ATP binding"/>
    <property type="evidence" value="ECO:0007669"/>
    <property type="project" value="UniProtKB-KW"/>
</dbReference>
<feature type="transmembrane region" description="Helical" evidence="10">
    <location>
        <begin position="405"/>
        <end position="424"/>
    </location>
</feature>
<keyword evidence="8" id="KW-0902">Two-component regulatory system</keyword>
<feature type="transmembrane region" description="Helical" evidence="10">
    <location>
        <begin position="430"/>
        <end position="449"/>
    </location>
</feature>
<dbReference type="InterPro" id="IPR011712">
    <property type="entry name" value="Sig_transdc_His_kin_sub3_dim/P"/>
</dbReference>
<dbReference type="Gene3D" id="3.30.565.10">
    <property type="entry name" value="Histidine kinase-like ATPase, C-terminal domain"/>
    <property type="match status" value="1"/>
</dbReference>
<dbReference type="GO" id="GO:0000155">
    <property type="term" value="F:phosphorelay sensor kinase activity"/>
    <property type="evidence" value="ECO:0007669"/>
    <property type="project" value="InterPro"/>
</dbReference>
<feature type="transmembrane region" description="Helical" evidence="10">
    <location>
        <begin position="206"/>
        <end position="223"/>
    </location>
</feature>
<feature type="transmembrane region" description="Helical" evidence="10">
    <location>
        <begin position="461"/>
        <end position="480"/>
    </location>
</feature>
<feature type="domain" description="Signal transduction histidine kinase subgroup 3 dimerisation and phosphoacceptor" evidence="12">
    <location>
        <begin position="592"/>
        <end position="657"/>
    </location>
</feature>
<reference evidence="13 14" key="1">
    <citation type="submission" date="2018-03" db="EMBL/GenBank/DDBJ databases">
        <title>Genomic Encyclopedia of Archaeal and Bacterial Type Strains, Phase II (KMG-II): from individual species to whole genera.</title>
        <authorList>
            <person name="Goeker M."/>
        </authorList>
    </citation>
    <scope>NUCLEOTIDE SEQUENCE [LARGE SCALE GENOMIC DNA]</scope>
    <source>
        <strain evidence="13 14">DSM 45312</strain>
    </source>
</reference>
<dbReference type="Pfam" id="PF04024">
    <property type="entry name" value="PspC"/>
    <property type="match status" value="1"/>
</dbReference>
<protein>
    <recommendedName>
        <fullName evidence="2">histidine kinase</fullName>
        <ecNumber evidence="2">2.7.13.3</ecNumber>
    </recommendedName>
</protein>
<feature type="transmembrane region" description="Helical" evidence="10">
    <location>
        <begin position="543"/>
        <end position="563"/>
    </location>
</feature>
<dbReference type="PANTHER" id="PTHR24421:SF10">
    <property type="entry name" value="NITRATE_NITRITE SENSOR PROTEIN NARQ"/>
    <property type="match status" value="1"/>
</dbReference>
<dbReference type="EC" id="2.7.13.3" evidence="2"/>
<comment type="catalytic activity">
    <reaction evidence="1">
        <text>ATP + protein L-histidine = ADP + protein N-phospho-L-histidine.</text>
        <dbReference type="EC" id="2.7.13.3"/>
    </reaction>
</comment>
<dbReference type="InterPro" id="IPR036890">
    <property type="entry name" value="HATPase_C_sf"/>
</dbReference>
<keyword evidence="10" id="KW-0812">Transmembrane</keyword>
<feature type="domain" description="Phage shock protein PspC N-terminal" evidence="11">
    <location>
        <begin position="332"/>
        <end position="386"/>
    </location>
</feature>
<feature type="transmembrane region" description="Helical" evidence="10">
    <location>
        <begin position="149"/>
        <end position="168"/>
    </location>
</feature>
<keyword evidence="4" id="KW-0808">Transferase</keyword>
<evidence type="ECO:0000256" key="9">
    <source>
        <dbReference type="SAM" id="MobiDB-lite"/>
    </source>
</evidence>
<feature type="region of interest" description="Disordered" evidence="9">
    <location>
        <begin position="274"/>
        <end position="297"/>
    </location>
</feature>
<feature type="transmembrane region" description="Helical" evidence="10">
    <location>
        <begin position="122"/>
        <end position="143"/>
    </location>
</feature>
<feature type="transmembrane region" description="Helical" evidence="10">
    <location>
        <begin position="235"/>
        <end position="265"/>
    </location>
</feature>